<dbReference type="PANTHER" id="PTHR34512:SF30">
    <property type="entry name" value="OUTER MEMBRANE PROTEIN ASSEMBLY FACTOR BAMB"/>
    <property type="match status" value="1"/>
</dbReference>
<feature type="compositionally biased region" description="Basic and acidic residues" evidence="1">
    <location>
        <begin position="475"/>
        <end position="488"/>
    </location>
</feature>
<comment type="caution">
    <text evidence="4">The sequence shown here is derived from an EMBL/GenBank/DDBJ whole genome shotgun (WGS) entry which is preliminary data.</text>
</comment>
<proteinExistence type="predicted"/>
<protein>
    <recommendedName>
        <fullName evidence="3">Pyrrolo-quinoline quinone repeat domain-containing protein</fullName>
    </recommendedName>
</protein>
<evidence type="ECO:0000256" key="1">
    <source>
        <dbReference type="SAM" id="MobiDB-lite"/>
    </source>
</evidence>
<dbReference type="InterPro" id="IPR002372">
    <property type="entry name" value="PQQ_rpt_dom"/>
</dbReference>
<dbReference type="Pfam" id="PF13360">
    <property type="entry name" value="PQQ_2"/>
    <property type="match status" value="1"/>
</dbReference>
<reference evidence="4" key="1">
    <citation type="journal article" date="2020" name="mSystems">
        <title>Genome- and Community-Level Interaction Insights into Carbon Utilization and Element Cycling Functions of Hydrothermarchaeota in Hydrothermal Sediment.</title>
        <authorList>
            <person name="Zhou Z."/>
            <person name="Liu Y."/>
            <person name="Xu W."/>
            <person name="Pan J."/>
            <person name="Luo Z.H."/>
            <person name="Li M."/>
        </authorList>
    </citation>
    <scope>NUCLEOTIDE SEQUENCE [LARGE SCALE GENOMIC DNA]</scope>
    <source>
        <strain evidence="4">SpSt-339</strain>
    </source>
</reference>
<feature type="region of interest" description="Disordered" evidence="1">
    <location>
        <begin position="470"/>
        <end position="490"/>
    </location>
</feature>
<keyword evidence="2" id="KW-1133">Transmembrane helix</keyword>
<feature type="region of interest" description="Disordered" evidence="1">
    <location>
        <begin position="113"/>
        <end position="162"/>
    </location>
</feature>
<dbReference type="InterPro" id="IPR011047">
    <property type="entry name" value="Quinoprotein_ADH-like_sf"/>
</dbReference>
<dbReference type="Gene3D" id="2.130.10.10">
    <property type="entry name" value="YVTN repeat-like/Quinoprotein amine dehydrogenase"/>
    <property type="match status" value="2"/>
</dbReference>
<feature type="transmembrane region" description="Helical" evidence="2">
    <location>
        <begin position="83"/>
        <end position="103"/>
    </location>
</feature>
<accession>A0A7C2JZH0</accession>
<gene>
    <name evidence="4" type="ORF">ENQ76_13680</name>
</gene>
<sequence>MTDADWMRLLDEKSPREFTPEEIAALRVRIAESPVVRQALTDALQLEQTLAAGLANVDWSAEELWERALQREHAQVGASRPAWWKWVGLSAVILLAIAAGWWFQPGSPVAKPVAVTDAETPEADSRELDSETPPESPNIAAASPTKAVVTEPPTAERGAESPAVAMHEPWADWLLPEARPLSPDSPRLLSDLRTMGHDELSLAEFRRWWEDVPQQRAGVSQDRIGNRPTLHLQGWTRLRAPWLADTQLRLTPFDLRDLTLFFWTGDVGVALRYYREREPHLWAAYQVHRKPGESNPERWGLLTTDSGSFYHGGAATLEVSIASNRLVLSTGQTPVLVVPLEGLPTEVLMSTDSRLRGFSWLRAEPPALPRTDHTASILGEEPPSAWPWRTDQAAEAMLQREPDGGVTLTGSSRKEVARVFVPLDRPGLFESLIQVAAADPGTGVYLGDQDGKPLGQLAFFRDRRTSQTTYGFLHPNDRRTESDVDDRSQPPPYFVPQSWLRVVAGLGVWNTWCSGDGAHWGHAPENPVRDVVGAVRSVGLFCLPGDTPRTIRLQQLDVRPLTAVTSLAQPEWLTDLERNVQAWPRSFEDWLQLAWDTKPGDVSPQLWCDTCAVAALEQGPPRALANALLERLAESSRTRGAAAEERFRLLDECLLLTEHWSEPDAARWLRRYAAVASEREDVTGAAAWTALVAAPRWTHRVDRSPFQRGLSSDLLAGAYAGRWEEVSRDARAAAFWTAPAHPDHQPRDAAESLDRMAHWARGQASELSGSRGDAAEDALPVSWRHPAQLALDKEAYNVQAELQAALSTGAYSDAGRLMTSLSSRRSLGLLPDVREPGLLVSLPVALESSLRDHSELAEVMRHEFAELGRLRVARAQTEGDAAAVADAALQFLGTPAGSEAERWLGDQQLAVGEFLAALLHYRRALRWASEEQRPNLLARAVLAERMTGPLPGETVGALAGEAAALSLEGLALEALANDAAAAPASAAPTWPGRLQPTNLPIQPTRWEVLGRFDGQTGQNAGRGEFRDSDPFGRQFGVAVDDQRIYLNNRFQVTAYDRGKGDRLWASAVGGEQGEAHAHRFTAMPPIVVGNHVYVRRVMKTGIELAALEASSGETRWSYQPGAAASVISDPVWAADRLFALVAHELEQDQWELRWTRFDVVSGRILRETPLLRLRNAWDRELPCQLAVHGAQVVAVTGGVACSFDLAGTVDWVRRELWLPPRIDPLQHDHFVLPPVIAGQAVYVAQPNVRAVCALDRRTGRTRWSRPLPDLQGLLGVRLPVVLAAERETLIALEAATGDVQWRAALPGWQGTLAVNDDTIAVVRRVTRQGNRGWLYLTWLDTSSGRVLADSPLSPEDKDEWRFGPWFTVGGTVWGLAAEGARTPHRDLVRLRAAPDGPHTAGPFPDEGLGPWDSPVSAEHRHLAQLVLPGWQPLTLGNETLAYSADEIRGERQVLRTRVPKGRTLTFARTVSLREDDMPMLQLRVGRDGDSAWTLQVRAENQVLLEQVIDAQTAPDVWCDVHVPLGAFIGQTVLLQVQQTTSGDQPGLGLWKSLEIISE</sequence>
<feature type="domain" description="Pyrrolo-quinoline quinone repeat" evidence="3">
    <location>
        <begin position="1009"/>
        <end position="1264"/>
    </location>
</feature>
<dbReference type="InterPro" id="IPR015943">
    <property type="entry name" value="WD40/YVTN_repeat-like_dom_sf"/>
</dbReference>
<dbReference type="PANTHER" id="PTHR34512">
    <property type="entry name" value="CELL SURFACE PROTEIN"/>
    <property type="match status" value="1"/>
</dbReference>
<organism evidence="4">
    <name type="scientific">Schlesneria paludicola</name>
    <dbReference type="NCBI Taxonomy" id="360056"/>
    <lineage>
        <taxon>Bacteria</taxon>
        <taxon>Pseudomonadati</taxon>
        <taxon>Planctomycetota</taxon>
        <taxon>Planctomycetia</taxon>
        <taxon>Planctomycetales</taxon>
        <taxon>Planctomycetaceae</taxon>
        <taxon>Schlesneria</taxon>
    </lineage>
</organism>
<dbReference type="SUPFAM" id="SSF50998">
    <property type="entry name" value="Quinoprotein alcohol dehydrogenase-like"/>
    <property type="match status" value="2"/>
</dbReference>
<evidence type="ECO:0000313" key="4">
    <source>
        <dbReference type="EMBL" id="HEN16506.1"/>
    </source>
</evidence>
<evidence type="ECO:0000259" key="3">
    <source>
        <dbReference type="Pfam" id="PF13360"/>
    </source>
</evidence>
<dbReference type="EMBL" id="DSOK01000376">
    <property type="protein sequence ID" value="HEN16506.1"/>
    <property type="molecule type" value="Genomic_DNA"/>
</dbReference>
<evidence type="ECO:0000256" key="2">
    <source>
        <dbReference type="SAM" id="Phobius"/>
    </source>
</evidence>
<name>A0A7C2JZH0_9PLAN</name>
<keyword evidence="2" id="KW-0812">Transmembrane</keyword>
<keyword evidence="2" id="KW-0472">Membrane</keyword>